<dbReference type="EMBL" id="EF422838">
    <property type="protein sequence ID" value="ABR09273.1"/>
    <property type="molecule type" value="mRNA"/>
</dbReference>
<dbReference type="SFLD" id="SFLDG01205">
    <property type="entry name" value="AMPS.1"/>
    <property type="match status" value="1"/>
</dbReference>
<dbReference type="Pfam" id="PF02798">
    <property type="entry name" value="GST_N"/>
    <property type="match status" value="1"/>
</dbReference>
<dbReference type="InterPro" id="IPR036282">
    <property type="entry name" value="Glutathione-S-Trfase_C_sf"/>
</dbReference>
<dbReference type="SFLD" id="SFLDS00019">
    <property type="entry name" value="Glutathione_Transferase_(cytos"/>
    <property type="match status" value="1"/>
</dbReference>
<dbReference type="SUPFAM" id="SSF52833">
    <property type="entry name" value="Thioredoxin-like"/>
    <property type="match status" value="1"/>
</dbReference>
<keyword evidence="3" id="KW-0808">Transferase</keyword>
<feature type="domain" description="GST C-terminal" evidence="2">
    <location>
        <begin position="82"/>
        <end position="206"/>
    </location>
</feature>
<dbReference type="PANTHER" id="PTHR11571:SF252">
    <property type="entry name" value="GLUTATHIONE S-TRANSFERASE"/>
    <property type="match status" value="1"/>
</dbReference>
<dbReference type="GO" id="GO:0006749">
    <property type="term" value="P:glutathione metabolic process"/>
    <property type="evidence" value="ECO:0007669"/>
    <property type="project" value="TreeGrafter"/>
</dbReference>
<dbReference type="AlphaFoldDB" id="B1N8E8"/>
<organism evidence="3">
    <name type="scientific">Laminaria digitata</name>
    <dbReference type="NCBI Taxonomy" id="80365"/>
    <lineage>
        <taxon>Eukaryota</taxon>
        <taxon>Sar</taxon>
        <taxon>Stramenopiles</taxon>
        <taxon>Ochrophyta</taxon>
        <taxon>PX clade</taxon>
        <taxon>Phaeophyceae</taxon>
        <taxon>Laminariales</taxon>
        <taxon>Laminariaceae</taxon>
        <taxon>Laminaria</taxon>
    </lineage>
</organism>
<evidence type="ECO:0000259" key="2">
    <source>
        <dbReference type="PROSITE" id="PS50405"/>
    </source>
</evidence>
<protein>
    <submittedName>
        <fullName evidence="3">Glutathione S-transferase 3</fullName>
        <ecNumber evidence="3">2.5.1.18</ecNumber>
    </submittedName>
</protein>
<dbReference type="Pfam" id="PF14497">
    <property type="entry name" value="GST_C_3"/>
    <property type="match status" value="1"/>
</dbReference>
<accession>B1N8E8</accession>
<evidence type="ECO:0000313" key="3">
    <source>
        <dbReference type="EMBL" id="ABR09273.1"/>
    </source>
</evidence>
<dbReference type="EC" id="2.5.1.18" evidence="3"/>
<dbReference type="Gene3D" id="1.20.1050.10">
    <property type="match status" value="1"/>
</dbReference>
<proteinExistence type="evidence at transcript level"/>
<feature type="domain" description="GST N-terminal" evidence="1">
    <location>
        <begin position="3"/>
        <end position="80"/>
    </location>
</feature>
<dbReference type="GO" id="GO:0004364">
    <property type="term" value="F:glutathione transferase activity"/>
    <property type="evidence" value="ECO:0007669"/>
    <property type="project" value="UniProtKB-EC"/>
</dbReference>
<dbReference type="Gene3D" id="3.40.30.10">
    <property type="entry name" value="Glutaredoxin"/>
    <property type="match status" value="1"/>
</dbReference>
<reference evidence="3" key="2">
    <citation type="journal article" date="2008" name="Biochem. J.">
        <title>New members of the glutathione transferase family discovered in red and brown algae.</title>
        <authorList>
            <person name="Herve C."/>
            <person name="de Franco P.O."/>
            <person name="Groisillier A."/>
            <person name="Tonon T."/>
            <person name="Boyen C."/>
        </authorList>
    </citation>
    <scope>NUCLEOTIDE SEQUENCE</scope>
</reference>
<dbReference type="PANTHER" id="PTHR11571">
    <property type="entry name" value="GLUTATHIONE S-TRANSFERASE"/>
    <property type="match status" value="1"/>
</dbReference>
<name>B1N8E8_9PHAE</name>
<dbReference type="InterPro" id="IPR004046">
    <property type="entry name" value="GST_C"/>
</dbReference>
<dbReference type="PROSITE" id="PS50404">
    <property type="entry name" value="GST_NTER"/>
    <property type="match status" value="1"/>
</dbReference>
<dbReference type="SFLD" id="SFLDG00363">
    <property type="entry name" value="AMPS_(cytGST):_Alpha-__Mu-__Pi"/>
    <property type="match status" value="1"/>
</dbReference>
<dbReference type="SUPFAM" id="SSF47616">
    <property type="entry name" value="GST C-terminal domain-like"/>
    <property type="match status" value="1"/>
</dbReference>
<sequence length="206" mass="22832">MAPKLVLTYFDIPGAAEPIRWALEQSGQEWEDKRLTGEEFGVVKPSLPNGQLPVLEVDGYTLPQSMTILRYVGKLGGLHPSDDLEAAKCDAVLDAAVDFYINVRPAYTEKDQAKQLEMFGDLAVNYIPKWLANVEKQLAATEGIYFAEKMSVADIMITTRLKTLRDGNYNGVPTTIFDSSYPNLNALYDSIVGEPKIAAFIAKHDK</sequence>
<dbReference type="InterPro" id="IPR040079">
    <property type="entry name" value="Glutathione_S-Trfase"/>
</dbReference>
<evidence type="ECO:0000259" key="1">
    <source>
        <dbReference type="PROSITE" id="PS50404"/>
    </source>
</evidence>
<dbReference type="InterPro" id="IPR036249">
    <property type="entry name" value="Thioredoxin-like_sf"/>
</dbReference>
<dbReference type="CDD" id="cd03192">
    <property type="entry name" value="GST_C_Sigma_like"/>
    <property type="match status" value="1"/>
</dbReference>
<dbReference type="InterPro" id="IPR050213">
    <property type="entry name" value="GST_superfamily"/>
</dbReference>
<dbReference type="InterPro" id="IPR004045">
    <property type="entry name" value="Glutathione_S-Trfase_N"/>
</dbReference>
<dbReference type="InterPro" id="IPR010987">
    <property type="entry name" value="Glutathione-S-Trfase_C-like"/>
</dbReference>
<dbReference type="FunFam" id="1.20.1050.10:FF:000030">
    <property type="entry name" value="Glutathione S-transferase S1"/>
    <property type="match status" value="1"/>
</dbReference>
<dbReference type="PROSITE" id="PS50405">
    <property type="entry name" value="GST_CTER"/>
    <property type="match status" value="1"/>
</dbReference>
<dbReference type="CDD" id="cd03039">
    <property type="entry name" value="GST_N_Sigma_like"/>
    <property type="match status" value="1"/>
</dbReference>
<reference evidence="3" key="1">
    <citation type="journal article" date="2005" name="J. Phycol.">
        <title>Identification of stress genes transcripts in Laminaria digitata (Phaeophyceae) protoplast cultures by expressed sequence tag analysis.</title>
        <authorList>
            <person name="Roeder V."/>
            <person name="Collen J."/>
            <person name="Rousvoal S."/>
            <person name="Corre E."/>
            <person name="Leblanc C."/>
            <person name="Boyen C."/>
        </authorList>
    </citation>
    <scope>NUCLEOTIDE SEQUENCE</scope>
</reference>